<dbReference type="InterPro" id="IPR008254">
    <property type="entry name" value="Flavodoxin/NO_synth"/>
</dbReference>
<dbReference type="PATRIC" id="fig|29343.3.peg.561"/>
<evidence type="ECO:0000313" key="2">
    <source>
        <dbReference type="EMBL" id="CDZ23674.1"/>
    </source>
</evidence>
<dbReference type="InterPro" id="IPR029039">
    <property type="entry name" value="Flavoprotein-like_sf"/>
</dbReference>
<dbReference type="PROSITE" id="PS50902">
    <property type="entry name" value="FLAVODOXIN_LIKE"/>
    <property type="match status" value="1"/>
</dbReference>
<dbReference type="Proteomes" id="UP000032431">
    <property type="component" value="Chromosome I"/>
</dbReference>
<dbReference type="PANTHER" id="PTHR38030">
    <property type="entry name" value="PROTOPORPHYRINOGEN IX DEHYDROGENASE [MENAQUINONE]"/>
    <property type="match status" value="1"/>
</dbReference>
<dbReference type="GO" id="GO:0016651">
    <property type="term" value="F:oxidoreductase activity, acting on NAD(P)H"/>
    <property type="evidence" value="ECO:0007669"/>
    <property type="project" value="UniProtKB-ARBA"/>
</dbReference>
<evidence type="ECO:0000313" key="3">
    <source>
        <dbReference type="Proteomes" id="UP000032431"/>
    </source>
</evidence>
<dbReference type="PANTHER" id="PTHR38030:SF2">
    <property type="entry name" value="PROTOPORPHYRINOGEN IX DEHYDROGENASE [QUINONE]"/>
    <property type="match status" value="1"/>
</dbReference>
<keyword evidence="3" id="KW-1185">Reference proteome</keyword>
<dbReference type="AlphaFoldDB" id="A0A078KRB9"/>
<name>A0A078KRB9_9FIRM</name>
<proteinExistence type="predicted"/>
<reference evidence="3" key="1">
    <citation type="submission" date="2014-07" db="EMBL/GenBank/DDBJ databases">
        <authorList>
            <person name="Wibberg D."/>
        </authorList>
    </citation>
    <scope>NUCLEOTIDE SEQUENCE [LARGE SCALE GENOMIC DNA]</scope>
    <source>
        <strain evidence="3">DG5</strain>
    </source>
</reference>
<sequence>MKTIIIYSTKYGCAGELAYLIQKELKGECKIVNVMKSSVPPLNDYDTVILGGSLYIGRIQKQLKKYVNEHLDTLLTKKVGLFLSAGDPKAAENEVVRKNVFPKALIEHAVAFDVLGYAYKFDKMGFLDRFIVKRVAGLSENVTEYYENRIKAFAEALTR</sequence>
<evidence type="ECO:0000259" key="1">
    <source>
        <dbReference type="PROSITE" id="PS50902"/>
    </source>
</evidence>
<dbReference type="GO" id="GO:0010181">
    <property type="term" value="F:FMN binding"/>
    <property type="evidence" value="ECO:0007669"/>
    <property type="project" value="InterPro"/>
</dbReference>
<dbReference type="STRING" id="29343.CCDG5_0543"/>
<dbReference type="KEGG" id="ccel:CCDG5_0543"/>
<dbReference type="EMBL" id="LM995447">
    <property type="protein sequence ID" value="CDZ23674.1"/>
    <property type="molecule type" value="Genomic_DNA"/>
</dbReference>
<dbReference type="Gene3D" id="3.40.50.360">
    <property type="match status" value="1"/>
</dbReference>
<accession>A0A078KRB9</accession>
<dbReference type="Pfam" id="PF12724">
    <property type="entry name" value="Flavodoxin_5"/>
    <property type="match status" value="1"/>
</dbReference>
<dbReference type="OrthoDB" id="2146857at2"/>
<protein>
    <recommendedName>
        <fullName evidence="1">Flavodoxin-like domain-containing protein</fullName>
    </recommendedName>
</protein>
<dbReference type="SUPFAM" id="SSF52218">
    <property type="entry name" value="Flavoproteins"/>
    <property type="match status" value="1"/>
</dbReference>
<dbReference type="InterPro" id="IPR052200">
    <property type="entry name" value="Protoporphyrinogen_IX_DH"/>
</dbReference>
<dbReference type="HOGENOM" id="CLU_094839_2_0_9"/>
<feature type="domain" description="Flavodoxin-like" evidence="1">
    <location>
        <begin position="3"/>
        <end position="159"/>
    </location>
</feature>
<dbReference type="GO" id="GO:0006783">
    <property type="term" value="P:heme biosynthetic process"/>
    <property type="evidence" value="ECO:0007669"/>
    <property type="project" value="TreeGrafter"/>
</dbReference>
<gene>
    <name evidence="2" type="ORF">CCDG5_0543</name>
</gene>
<organism evidence="2 3">
    <name type="scientific">[Clostridium] cellulosi</name>
    <dbReference type="NCBI Taxonomy" id="29343"/>
    <lineage>
        <taxon>Bacteria</taxon>
        <taxon>Bacillati</taxon>
        <taxon>Bacillota</taxon>
        <taxon>Clostridia</taxon>
        <taxon>Eubacteriales</taxon>
        <taxon>Oscillospiraceae</taxon>
        <taxon>Oscillospiraceae incertae sedis</taxon>
    </lineage>
</organism>
<dbReference type="InterPro" id="IPR026816">
    <property type="entry name" value="Flavodoxin_dom"/>
</dbReference>
<dbReference type="GO" id="GO:0070819">
    <property type="term" value="F:menaquinone-dependent protoporphyrinogen oxidase activity"/>
    <property type="evidence" value="ECO:0007669"/>
    <property type="project" value="TreeGrafter"/>
</dbReference>